<evidence type="ECO:0000259" key="2">
    <source>
        <dbReference type="Pfam" id="PF00156"/>
    </source>
</evidence>
<keyword evidence="4" id="KW-1185">Reference proteome</keyword>
<dbReference type="Gene3D" id="3.40.50.2020">
    <property type="match status" value="1"/>
</dbReference>
<organism evidence="3 4">
    <name type="scientific">Clostridium novyi (strain NT)</name>
    <dbReference type="NCBI Taxonomy" id="386415"/>
    <lineage>
        <taxon>Bacteria</taxon>
        <taxon>Bacillati</taxon>
        <taxon>Bacillota</taxon>
        <taxon>Clostridia</taxon>
        <taxon>Eubacteriales</taxon>
        <taxon>Clostridiaceae</taxon>
        <taxon>Clostridium</taxon>
    </lineage>
</organism>
<sequence>MGNEFVKNIKYYINCFLDVIYSGKEKCIICEEISEANRVLCLDCIRNMKLCNKKTVINKGAYKFWCYSSLYYSGITKELILNLKYKGQFLAGKELLRYLINTIELYDIKFDIVTYVPSSKNKLKERGYNQSKYLAKLVAEKTEKKLLNTLKKSKRTQDQIGLGKYERWENLKESFIYVGNGKLKKQKVLLVDDVLTTGATTFYCAKELKKNGAEDVIILTVAKSNF</sequence>
<dbReference type="eggNOG" id="COG1040">
    <property type="taxonomic scope" value="Bacteria"/>
</dbReference>
<evidence type="ECO:0000313" key="4">
    <source>
        <dbReference type="Proteomes" id="UP000008220"/>
    </source>
</evidence>
<dbReference type="InterPro" id="IPR051910">
    <property type="entry name" value="ComF/GntX_DNA_util-trans"/>
</dbReference>
<dbReference type="KEGG" id="cno:NT01CX_0513"/>
<feature type="domain" description="Phosphoribosyltransferase" evidence="2">
    <location>
        <begin position="178"/>
        <end position="223"/>
    </location>
</feature>
<dbReference type="InterPro" id="IPR029057">
    <property type="entry name" value="PRTase-like"/>
</dbReference>
<accession>A0Q2Y1</accession>
<name>A0Q2Y1_CLONN</name>
<dbReference type="PANTHER" id="PTHR47505:SF1">
    <property type="entry name" value="DNA UTILIZATION PROTEIN YHGH"/>
    <property type="match status" value="1"/>
</dbReference>
<dbReference type="EMBL" id="CP000382">
    <property type="protein sequence ID" value="ABK61713.1"/>
    <property type="molecule type" value="Genomic_DNA"/>
</dbReference>
<dbReference type="HOGENOM" id="CLU_054549_1_1_9"/>
<dbReference type="PANTHER" id="PTHR47505">
    <property type="entry name" value="DNA UTILIZATION PROTEIN YHGH"/>
    <property type="match status" value="1"/>
</dbReference>
<gene>
    <name evidence="3" type="primary">comF</name>
    <name evidence="3" type="ordered locus">NT01CX_0513</name>
</gene>
<dbReference type="CDD" id="cd06223">
    <property type="entry name" value="PRTases_typeI"/>
    <property type="match status" value="1"/>
</dbReference>
<proteinExistence type="inferred from homology"/>
<dbReference type="STRING" id="386415.NT01CX_0513"/>
<protein>
    <submittedName>
        <fullName evidence="3">Competence protein F</fullName>
    </submittedName>
</protein>
<dbReference type="Pfam" id="PF00156">
    <property type="entry name" value="Pribosyltran"/>
    <property type="match status" value="1"/>
</dbReference>
<dbReference type="PATRIC" id="fig|386415.7.peg.2021"/>
<dbReference type="Proteomes" id="UP000008220">
    <property type="component" value="Chromosome"/>
</dbReference>
<evidence type="ECO:0000313" key="3">
    <source>
        <dbReference type="EMBL" id="ABK61713.1"/>
    </source>
</evidence>
<dbReference type="SUPFAM" id="SSF53271">
    <property type="entry name" value="PRTase-like"/>
    <property type="match status" value="1"/>
</dbReference>
<dbReference type="RefSeq" id="WP_011722964.1">
    <property type="nucleotide sequence ID" value="NC_008593.1"/>
</dbReference>
<evidence type="ECO:0000256" key="1">
    <source>
        <dbReference type="ARBA" id="ARBA00008007"/>
    </source>
</evidence>
<dbReference type="AlphaFoldDB" id="A0Q2Y1"/>
<reference evidence="3 4" key="1">
    <citation type="journal article" date="2006" name="Nat. Biotechnol.">
        <title>The genome and transcriptomes of the anti-tumor agent Clostridium novyi-NT.</title>
        <authorList>
            <person name="Bettegowda C."/>
            <person name="Huang X."/>
            <person name="Lin J."/>
            <person name="Cheong I."/>
            <person name="Kohli M."/>
            <person name="Szabo S.A."/>
            <person name="Zhang X."/>
            <person name="Diaz L.A. Jr."/>
            <person name="Velculescu V.E."/>
            <person name="Parmigiani G."/>
            <person name="Kinzler K.W."/>
            <person name="Vogelstein B."/>
            <person name="Zhou S."/>
        </authorList>
    </citation>
    <scope>NUCLEOTIDE SEQUENCE [LARGE SCALE GENOMIC DNA]</scope>
    <source>
        <strain evidence="3 4">NT</strain>
    </source>
</reference>
<comment type="similarity">
    <text evidence="1">Belongs to the ComF/GntX family.</text>
</comment>
<dbReference type="InterPro" id="IPR000836">
    <property type="entry name" value="PRTase_dom"/>
</dbReference>